<sequence length="169" mass="18186">MSITATLHTSRGPIRIRLHDDKTPLTTANFVNLAKRGFYDGLNFHRVIPDFMIQGGCPEGSGRGGPGYRFEDEFDASLRHDKPGVLSMANAGPGTNGSQFFVTHGATPWLDGKHSVFGEVVDSSDQAVVDAVLQGDAIEKVTLEGDVDALLDKMSERVADWSAVLDARG</sequence>
<keyword evidence="3 4" id="KW-0413">Isomerase</keyword>
<comment type="catalytic activity">
    <reaction evidence="4">
        <text>[protein]-peptidylproline (omega=180) = [protein]-peptidylproline (omega=0)</text>
        <dbReference type="Rhea" id="RHEA:16237"/>
        <dbReference type="Rhea" id="RHEA-COMP:10747"/>
        <dbReference type="Rhea" id="RHEA-COMP:10748"/>
        <dbReference type="ChEBI" id="CHEBI:83833"/>
        <dbReference type="ChEBI" id="CHEBI:83834"/>
        <dbReference type="EC" id="5.2.1.8"/>
    </reaction>
</comment>
<dbReference type="Gene3D" id="2.40.100.10">
    <property type="entry name" value="Cyclophilin-like"/>
    <property type="match status" value="1"/>
</dbReference>
<gene>
    <name evidence="7" type="ORF">HNQ86_000045</name>
    <name evidence="6" type="ORF">LF63_0110915</name>
</gene>
<protein>
    <recommendedName>
        <fullName evidence="4">Peptidyl-prolyl cis-trans isomerase</fullName>
        <shortName evidence="4">PPIase</shortName>
        <ecNumber evidence="4">5.2.1.8</ecNumber>
    </recommendedName>
</protein>
<reference evidence="6 8" key="1">
    <citation type="submission" date="2014-09" db="EMBL/GenBank/DDBJ databases">
        <title>Xanthomonadaceae 3.5X direct submission.</title>
        <authorList>
            <person name="Fang T."/>
            <person name="Wang H."/>
        </authorList>
    </citation>
    <scope>NUCLEOTIDE SEQUENCE [LARGE SCALE GENOMIC DNA]</scope>
    <source>
        <strain evidence="6 8">3.5X</strain>
    </source>
</reference>
<dbReference type="SUPFAM" id="SSF50891">
    <property type="entry name" value="Cyclophilin-like"/>
    <property type="match status" value="1"/>
</dbReference>
<name>A0A099CUR3_9GAMM</name>
<dbReference type="HOGENOM" id="CLU_012062_16_4_6"/>
<feature type="domain" description="PPIase cyclophilin-type" evidence="5">
    <location>
        <begin position="12"/>
        <end position="132"/>
    </location>
</feature>
<dbReference type="OrthoDB" id="9807797at2"/>
<evidence type="ECO:0000259" key="5">
    <source>
        <dbReference type="PROSITE" id="PS50072"/>
    </source>
</evidence>
<dbReference type="PROSITE" id="PS00170">
    <property type="entry name" value="CSA_PPIASE_1"/>
    <property type="match status" value="1"/>
</dbReference>
<dbReference type="STRING" id="1543381.LF63_0110915"/>
<dbReference type="EMBL" id="JACHET010000001">
    <property type="protein sequence ID" value="MBB6182700.1"/>
    <property type="molecule type" value="Genomic_DNA"/>
</dbReference>
<dbReference type="EC" id="5.2.1.8" evidence="4"/>
<dbReference type="AlphaFoldDB" id="A0A099CUR3"/>
<dbReference type="PANTHER" id="PTHR45625">
    <property type="entry name" value="PEPTIDYL-PROLYL CIS-TRANS ISOMERASE-RELATED"/>
    <property type="match status" value="1"/>
</dbReference>
<dbReference type="GO" id="GO:0003755">
    <property type="term" value="F:peptidyl-prolyl cis-trans isomerase activity"/>
    <property type="evidence" value="ECO:0007669"/>
    <property type="project" value="UniProtKB-UniRule"/>
</dbReference>
<organism evidence="6 8">
    <name type="scientific">Oleiagrimonas soli</name>
    <dbReference type="NCBI Taxonomy" id="1543381"/>
    <lineage>
        <taxon>Bacteria</taxon>
        <taxon>Pseudomonadati</taxon>
        <taxon>Pseudomonadota</taxon>
        <taxon>Gammaproteobacteria</taxon>
        <taxon>Lysobacterales</taxon>
        <taxon>Rhodanobacteraceae</taxon>
        <taxon>Oleiagrimonas</taxon>
    </lineage>
</organism>
<keyword evidence="8" id="KW-1185">Reference proteome</keyword>
<dbReference type="EMBL" id="JROI01000012">
    <property type="protein sequence ID" value="KGI77372.1"/>
    <property type="molecule type" value="Genomic_DNA"/>
</dbReference>
<reference evidence="7 9" key="2">
    <citation type="submission" date="2020-08" db="EMBL/GenBank/DDBJ databases">
        <title>Genomic Encyclopedia of Type Strains, Phase IV (KMG-IV): sequencing the most valuable type-strain genomes for metagenomic binning, comparative biology and taxonomic classification.</title>
        <authorList>
            <person name="Goeker M."/>
        </authorList>
    </citation>
    <scope>NUCLEOTIDE SEQUENCE [LARGE SCALE GENOMIC DNA]</scope>
    <source>
        <strain evidence="7 9">DSM 107085</strain>
    </source>
</reference>
<dbReference type="InterPro" id="IPR044666">
    <property type="entry name" value="Cyclophilin_A-like"/>
</dbReference>
<comment type="similarity">
    <text evidence="1 4">Belongs to the cyclophilin-type PPIase family.</text>
</comment>
<evidence type="ECO:0000256" key="3">
    <source>
        <dbReference type="ARBA" id="ARBA00023235"/>
    </source>
</evidence>
<dbReference type="GO" id="GO:0006457">
    <property type="term" value="P:protein folding"/>
    <property type="evidence" value="ECO:0007669"/>
    <property type="project" value="InterPro"/>
</dbReference>
<dbReference type="PROSITE" id="PS50072">
    <property type="entry name" value="CSA_PPIASE_2"/>
    <property type="match status" value="1"/>
</dbReference>
<comment type="caution">
    <text evidence="6">The sequence shown here is derived from an EMBL/GenBank/DDBJ whole genome shotgun (WGS) entry which is preliminary data.</text>
</comment>
<dbReference type="InterPro" id="IPR029000">
    <property type="entry name" value="Cyclophilin-like_dom_sf"/>
</dbReference>
<dbReference type="InterPro" id="IPR020892">
    <property type="entry name" value="Cyclophilin-type_PPIase_CS"/>
</dbReference>
<dbReference type="RefSeq" id="WP_043101737.1">
    <property type="nucleotide sequence ID" value="NZ_JACHET010000001.1"/>
</dbReference>
<accession>A0A099CUR3</accession>
<dbReference type="CDD" id="cd00317">
    <property type="entry name" value="cyclophilin"/>
    <property type="match status" value="1"/>
</dbReference>
<dbReference type="Pfam" id="PF00160">
    <property type="entry name" value="Pro_isomerase"/>
    <property type="match status" value="1"/>
</dbReference>
<dbReference type="InterPro" id="IPR002130">
    <property type="entry name" value="Cyclophilin-type_PPIase_dom"/>
</dbReference>
<evidence type="ECO:0000313" key="6">
    <source>
        <dbReference type="EMBL" id="KGI77372.1"/>
    </source>
</evidence>
<dbReference type="Proteomes" id="UP000560000">
    <property type="component" value="Unassembled WGS sequence"/>
</dbReference>
<keyword evidence="2 4" id="KW-0697">Rotamase</keyword>
<evidence type="ECO:0000256" key="4">
    <source>
        <dbReference type="RuleBase" id="RU363019"/>
    </source>
</evidence>
<evidence type="ECO:0000256" key="2">
    <source>
        <dbReference type="ARBA" id="ARBA00023110"/>
    </source>
</evidence>
<dbReference type="Proteomes" id="UP000029708">
    <property type="component" value="Unassembled WGS sequence"/>
</dbReference>
<evidence type="ECO:0000313" key="7">
    <source>
        <dbReference type="EMBL" id="MBB6182700.1"/>
    </source>
</evidence>
<evidence type="ECO:0000256" key="1">
    <source>
        <dbReference type="ARBA" id="ARBA00007365"/>
    </source>
</evidence>
<dbReference type="PANTHER" id="PTHR45625:SF4">
    <property type="entry name" value="PEPTIDYLPROLYL ISOMERASE DOMAIN AND WD REPEAT-CONTAINING PROTEIN 1"/>
    <property type="match status" value="1"/>
</dbReference>
<dbReference type="PRINTS" id="PR00153">
    <property type="entry name" value="CSAPPISMRASE"/>
</dbReference>
<evidence type="ECO:0000313" key="8">
    <source>
        <dbReference type="Proteomes" id="UP000029708"/>
    </source>
</evidence>
<proteinExistence type="inferred from homology"/>
<comment type="function">
    <text evidence="4">PPIases accelerate the folding of proteins. It catalyzes the cis-trans isomerization of proline imidic peptide bonds in oligopeptides.</text>
</comment>
<evidence type="ECO:0000313" key="9">
    <source>
        <dbReference type="Proteomes" id="UP000560000"/>
    </source>
</evidence>